<accession>A0A699Q519</accession>
<keyword evidence="1" id="KW-0472">Membrane</keyword>
<organism evidence="2">
    <name type="scientific">Tanacetum cinerariifolium</name>
    <name type="common">Dalmatian daisy</name>
    <name type="synonym">Chrysanthemum cinerariifolium</name>
    <dbReference type="NCBI Taxonomy" id="118510"/>
    <lineage>
        <taxon>Eukaryota</taxon>
        <taxon>Viridiplantae</taxon>
        <taxon>Streptophyta</taxon>
        <taxon>Embryophyta</taxon>
        <taxon>Tracheophyta</taxon>
        <taxon>Spermatophyta</taxon>
        <taxon>Magnoliopsida</taxon>
        <taxon>eudicotyledons</taxon>
        <taxon>Gunneridae</taxon>
        <taxon>Pentapetalae</taxon>
        <taxon>asterids</taxon>
        <taxon>campanulids</taxon>
        <taxon>Asterales</taxon>
        <taxon>Asteraceae</taxon>
        <taxon>Asteroideae</taxon>
        <taxon>Anthemideae</taxon>
        <taxon>Anthemidinae</taxon>
        <taxon>Tanacetum</taxon>
    </lineage>
</organism>
<protein>
    <submittedName>
        <fullName evidence="2">Uncharacterized protein</fullName>
    </submittedName>
</protein>
<comment type="caution">
    <text evidence="2">The sequence shown here is derived from an EMBL/GenBank/DDBJ whole genome shotgun (WGS) entry which is preliminary data.</text>
</comment>
<dbReference type="EMBL" id="BKCJ010984819">
    <property type="protein sequence ID" value="GFC60293.1"/>
    <property type="molecule type" value="Genomic_DNA"/>
</dbReference>
<gene>
    <name evidence="2" type="ORF">Tci_832263</name>
</gene>
<name>A0A699Q519_TANCI</name>
<keyword evidence="1" id="KW-1133">Transmembrane helix</keyword>
<dbReference type="AlphaFoldDB" id="A0A699Q519"/>
<evidence type="ECO:0000313" key="2">
    <source>
        <dbReference type="EMBL" id="GFC60293.1"/>
    </source>
</evidence>
<proteinExistence type="predicted"/>
<reference evidence="2" key="1">
    <citation type="journal article" date="2019" name="Sci. Rep.">
        <title>Draft genome of Tanacetum cinerariifolium, the natural source of mosquito coil.</title>
        <authorList>
            <person name="Yamashiro T."/>
            <person name="Shiraishi A."/>
            <person name="Satake H."/>
            <person name="Nakayama K."/>
        </authorList>
    </citation>
    <scope>NUCLEOTIDE SEQUENCE</scope>
</reference>
<sequence>MPLLKFSCIQDSFFFFSSIAVKTFGSGILNLLVVATTFTGSGNLYCQWELYPGSGNALCILFPTGANSR</sequence>
<keyword evidence="1" id="KW-0812">Transmembrane</keyword>
<evidence type="ECO:0000256" key="1">
    <source>
        <dbReference type="SAM" id="Phobius"/>
    </source>
</evidence>
<feature type="transmembrane region" description="Helical" evidence="1">
    <location>
        <begin position="12"/>
        <end position="35"/>
    </location>
</feature>